<accession>A0A1U8IZ63</accession>
<dbReference type="Pfam" id="PF03732">
    <property type="entry name" value="Retrotrans_gag"/>
    <property type="match status" value="1"/>
</dbReference>
<evidence type="ECO:0000313" key="3">
    <source>
        <dbReference type="RefSeq" id="XP_016681239.1"/>
    </source>
</evidence>
<dbReference type="RefSeq" id="XP_016681239.1">
    <property type="nucleotide sequence ID" value="XM_016825750.1"/>
</dbReference>
<dbReference type="PANTHER" id="PTHR34482:SF36">
    <property type="entry name" value="RETROTRANSPOSON GAG DOMAIN-CONTAINING PROTEIN"/>
    <property type="match status" value="1"/>
</dbReference>
<dbReference type="PANTHER" id="PTHR34482">
    <property type="entry name" value="DNA DAMAGE-INDUCIBLE PROTEIN 1-LIKE"/>
    <property type="match status" value="1"/>
</dbReference>
<feature type="domain" description="Retrotransposon gag" evidence="1">
    <location>
        <begin position="26"/>
        <end position="120"/>
    </location>
</feature>
<dbReference type="InterPro" id="IPR005162">
    <property type="entry name" value="Retrotrans_gag_dom"/>
</dbReference>
<protein>
    <recommendedName>
        <fullName evidence="1">Retrotransposon gag domain-containing protein</fullName>
    </recommendedName>
</protein>
<dbReference type="OrthoDB" id="2272416at2759"/>
<name>A0A1U8IZ63_GOSHI</name>
<dbReference type="PaxDb" id="3635-A0A1U8IZ63"/>
<dbReference type="Gene3D" id="3.30.70.270">
    <property type="match status" value="1"/>
</dbReference>
<dbReference type="GeneID" id="107900022"/>
<dbReference type="Proteomes" id="UP000818029">
    <property type="component" value="Chromosome D06"/>
</dbReference>
<dbReference type="KEGG" id="ghi:107900022"/>
<evidence type="ECO:0000313" key="2">
    <source>
        <dbReference type="Proteomes" id="UP000818029"/>
    </source>
</evidence>
<sequence length="447" mass="51640">MVEYWIKATKMIMNNIDCTPEQKLKSVVYLLRDEAYQWWLSVEECIQPDRLNWNYFKTTFQEKYVGVSYIDTCRCEFMNLTQSDRSVTECKVKFLRLNHYARGMVASEYEKYIRFKDGLKDNLRRPKKWVRPDGLIRGAPVTPTGIQPCGDCGRRYPSACWRRIEFDTTLDGSSVAARDRTPTRDGNGMGRGQRALDRCANQTKARQPALVYAARCRKDKDVPDVIMGMGWLVEHRVSLNYTIKRVVLRTADDKEIVVIRERLDFLSNVISALMDEKLFRKGCEAYMDFVSVSVSEDASIGDIRTMIGFSDIFSDELSGLPSTRKVELDIEHLPDTASVSITPYYMASKEFTELKAQLQELLDRSFIRPSVSSSVHLGLHRDILVCSKTKDEHDVHIRVVLQILQEKQLYSKLSKCEFWLREAAFLGYLVSAERIRVDPRKIEVVLD</sequence>
<gene>
    <name evidence="3" type="primary">LOC107900022</name>
</gene>
<reference evidence="3" key="2">
    <citation type="submission" date="2025-08" db="UniProtKB">
        <authorList>
            <consortium name="RefSeq"/>
        </authorList>
    </citation>
    <scope>IDENTIFICATION</scope>
</reference>
<dbReference type="InterPro" id="IPR043128">
    <property type="entry name" value="Rev_trsase/Diguanyl_cyclase"/>
</dbReference>
<reference evidence="2" key="1">
    <citation type="journal article" date="2020" name="Nat. Genet.">
        <title>Genomic diversifications of five Gossypium allopolyploid species and their impact on cotton improvement.</title>
        <authorList>
            <person name="Chen Z.J."/>
            <person name="Sreedasyam A."/>
            <person name="Ando A."/>
            <person name="Song Q."/>
            <person name="De Santiago L.M."/>
            <person name="Hulse-Kemp A.M."/>
            <person name="Ding M."/>
            <person name="Ye W."/>
            <person name="Kirkbride R.C."/>
            <person name="Jenkins J."/>
            <person name="Plott C."/>
            <person name="Lovell J."/>
            <person name="Lin Y.M."/>
            <person name="Vaughn R."/>
            <person name="Liu B."/>
            <person name="Simpson S."/>
            <person name="Scheffler B.E."/>
            <person name="Wen L."/>
            <person name="Saski C.A."/>
            <person name="Grover C.E."/>
            <person name="Hu G."/>
            <person name="Conover J.L."/>
            <person name="Carlson J.W."/>
            <person name="Shu S."/>
            <person name="Boston L.B."/>
            <person name="Williams M."/>
            <person name="Peterson D.G."/>
            <person name="McGee K."/>
            <person name="Jones D.C."/>
            <person name="Wendel J.F."/>
            <person name="Stelly D.M."/>
            <person name="Grimwood J."/>
            <person name="Schmutz J."/>
        </authorList>
    </citation>
    <scope>NUCLEOTIDE SEQUENCE [LARGE SCALE GENOMIC DNA]</scope>
    <source>
        <strain evidence="2">cv. TM-1</strain>
    </source>
</reference>
<dbReference type="AlphaFoldDB" id="A0A1U8IZ63"/>
<keyword evidence="2" id="KW-1185">Reference proteome</keyword>
<proteinExistence type="predicted"/>
<evidence type="ECO:0000259" key="1">
    <source>
        <dbReference type="Pfam" id="PF03732"/>
    </source>
</evidence>
<organism evidence="2 3">
    <name type="scientific">Gossypium hirsutum</name>
    <name type="common">Upland cotton</name>
    <name type="synonym">Gossypium mexicanum</name>
    <dbReference type="NCBI Taxonomy" id="3635"/>
    <lineage>
        <taxon>Eukaryota</taxon>
        <taxon>Viridiplantae</taxon>
        <taxon>Streptophyta</taxon>
        <taxon>Embryophyta</taxon>
        <taxon>Tracheophyta</taxon>
        <taxon>Spermatophyta</taxon>
        <taxon>Magnoliopsida</taxon>
        <taxon>eudicotyledons</taxon>
        <taxon>Gunneridae</taxon>
        <taxon>Pentapetalae</taxon>
        <taxon>rosids</taxon>
        <taxon>malvids</taxon>
        <taxon>Malvales</taxon>
        <taxon>Malvaceae</taxon>
        <taxon>Malvoideae</taxon>
        <taxon>Gossypium</taxon>
    </lineage>
</organism>
<dbReference type="SUPFAM" id="SSF56672">
    <property type="entry name" value="DNA/RNA polymerases"/>
    <property type="match status" value="1"/>
</dbReference>
<dbReference type="InterPro" id="IPR043502">
    <property type="entry name" value="DNA/RNA_pol_sf"/>
</dbReference>